<dbReference type="InterPro" id="IPR035919">
    <property type="entry name" value="EAL_sf"/>
</dbReference>
<dbReference type="PANTHER" id="PTHR33121">
    <property type="entry name" value="CYCLIC DI-GMP PHOSPHODIESTERASE PDEF"/>
    <property type="match status" value="1"/>
</dbReference>
<dbReference type="PROSITE" id="PS50883">
    <property type="entry name" value="EAL"/>
    <property type="match status" value="1"/>
</dbReference>
<evidence type="ECO:0000259" key="2">
    <source>
        <dbReference type="PROSITE" id="PS50883"/>
    </source>
</evidence>
<dbReference type="SUPFAM" id="SSF55073">
    <property type="entry name" value="Nucleotide cyclase"/>
    <property type="match status" value="1"/>
</dbReference>
<dbReference type="GO" id="GO:0071111">
    <property type="term" value="F:cyclic-guanylate-specific phosphodiesterase activity"/>
    <property type="evidence" value="ECO:0007669"/>
    <property type="project" value="InterPro"/>
</dbReference>
<name>A0A3S0R6Z8_9BACI</name>
<gene>
    <name evidence="4" type="ORF">EK386_07815</name>
</gene>
<protein>
    <submittedName>
        <fullName evidence="4">EAL domain-containing protein</fullName>
    </submittedName>
</protein>
<reference evidence="4 5" key="1">
    <citation type="submission" date="2018-12" db="EMBL/GenBank/DDBJ databases">
        <title>Lysinibacillus antri sp. nov., isolated from a cave soil.</title>
        <authorList>
            <person name="Narsing Rao M.P."/>
            <person name="Zhang H."/>
            <person name="Dong Z.-Y."/>
            <person name="Niu X.-K."/>
            <person name="Zhang K."/>
            <person name="Fang B.-Z."/>
            <person name="Kang Y.-Q."/>
            <person name="Xiao M."/>
            <person name="Li W.-J."/>
        </authorList>
    </citation>
    <scope>NUCLEOTIDE SEQUENCE [LARGE SCALE GENOMIC DNA]</scope>
    <source>
        <strain evidence="4 5">SYSU K30002</strain>
    </source>
</reference>
<dbReference type="CDD" id="cd01948">
    <property type="entry name" value="EAL"/>
    <property type="match status" value="1"/>
</dbReference>
<evidence type="ECO:0000313" key="5">
    <source>
        <dbReference type="Proteomes" id="UP000287910"/>
    </source>
</evidence>
<keyword evidence="1" id="KW-0812">Transmembrane</keyword>
<proteinExistence type="predicted"/>
<dbReference type="SMART" id="SM00267">
    <property type="entry name" value="GGDEF"/>
    <property type="match status" value="1"/>
</dbReference>
<organism evidence="4 5">
    <name type="scientific">Lysinibacillus antri</name>
    <dbReference type="NCBI Taxonomy" id="2498145"/>
    <lineage>
        <taxon>Bacteria</taxon>
        <taxon>Bacillati</taxon>
        <taxon>Bacillota</taxon>
        <taxon>Bacilli</taxon>
        <taxon>Bacillales</taxon>
        <taxon>Bacillaceae</taxon>
        <taxon>Lysinibacillus</taxon>
    </lineage>
</organism>
<dbReference type="Gene3D" id="3.20.20.450">
    <property type="entry name" value="EAL domain"/>
    <property type="match status" value="1"/>
</dbReference>
<dbReference type="InterPro" id="IPR005330">
    <property type="entry name" value="MHYT_dom"/>
</dbReference>
<sequence>MYIKEVAFPMFTLPDLNNIFLLEGHYSAFLVILSIIISCYASYIALSMNRRMKDHTFFHKNFWLFLSSIAMGLGIWSMHFIGMSAFMLPIPMSYDVGLTIVSALPAILASYTAFYFSNQAKPTHKLNILSGIIMGIGISAMHYVGMAAMEMEAAYTYKTWMFVLSILIAITVSYTALYIFTTLQKHMDNQLIKMITSIIMGLAITSMHYTGMAAVVFYVNEPLPNQLHHMDMTFLIIVITVGIFFLLTITGLTSLLDRYVNYRLNFFDALTLYPNQRLFEKDLYNVKTSGSLAIIHIHDLEKWTNVHGYAFGDKIIKTVGTSLSTIKPISSKVSHIERNRFAILNSEKNEYENMKLSIKQILADLQNPFLIDDHSILVEMVCTISHTSDKKELSELFFNNLAVLHHPLIQYTHEVIEFDPSIHTYGFERKIIDDIDQAIKKNELFLVYQPKVCSKALNVTGVEALLRWQHPIYGFVSPGLFIPILEKSDKIFDVTDWVIEEVSRQISIWVKDNVPFSHVSINIPGTYVTSTRLLNVLKQNLLTHKINSSSIELEITETSVIHNMENAIASVNEFRNLGFTVALDDFGTGLSSLSYLRRIPISTIKIDKSFVKDITHSSKDSEILKAIITLCNSLNLKIVIEGVETEEQVNIITELTETPQIQGYYFSKPLVAEELVSWIKQENLKS</sequence>
<dbReference type="SUPFAM" id="SSF141868">
    <property type="entry name" value="EAL domain-like"/>
    <property type="match status" value="1"/>
</dbReference>
<dbReference type="Proteomes" id="UP000287910">
    <property type="component" value="Unassembled WGS sequence"/>
</dbReference>
<dbReference type="SMART" id="SM00052">
    <property type="entry name" value="EAL"/>
    <property type="match status" value="1"/>
</dbReference>
<dbReference type="Pfam" id="PF00990">
    <property type="entry name" value="GGDEF"/>
    <property type="match status" value="1"/>
</dbReference>
<feature type="transmembrane region" description="Helical" evidence="1">
    <location>
        <begin position="195"/>
        <end position="220"/>
    </location>
</feature>
<dbReference type="InterPro" id="IPR050706">
    <property type="entry name" value="Cyclic-di-GMP_PDE-like"/>
</dbReference>
<dbReference type="Pfam" id="PF03707">
    <property type="entry name" value="MHYT"/>
    <property type="match status" value="3"/>
</dbReference>
<keyword evidence="5" id="KW-1185">Reference proteome</keyword>
<accession>A0A3S0R6Z8</accession>
<dbReference type="InterPro" id="IPR029787">
    <property type="entry name" value="Nucleotide_cyclase"/>
</dbReference>
<dbReference type="InterPro" id="IPR001633">
    <property type="entry name" value="EAL_dom"/>
</dbReference>
<feature type="transmembrane region" description="Helical" evidence="1">
    <location>
        <begin position="26"/>
        <end position="46"/>
    </location>
</feature>
<dbReference type="GO" id="GO:0016020">
    <property type="term" value="C:membrane"/>
    <property type="evidence" value="ECO:0007669"/>
    <property type="project" value="UniProtKB-UniRule"/>
</dbReference>
<evidence type="ECO:0000256" key="1">
    <source>
        <dbReference type="PROSITE-ProRule" id="PRU00244"/>
    </source>
</evidence>
<keyword evidence="1" id="KW-0472">Membrane</keyword>
<evidence type="ECO:0000313" key="4">
    <source>
        <dbReference type="EMBL" id="RUL54026.1"/>
    </source>
</evidence>
<feature type="domain" description="MHYT" evidence="3">
    <location>
        <begin position="26"/>
        <end position="218"/>
    </location>
</feature>
<feature type="transmembrane region" description="Helical" evidence="1">
    <location>
        <begin position="232"/>
        <end position="256"/>
    </location>
</feature>
<dbReference type="InterPro" id="IPR043128">
    <property type="entry name" value="Rev_trsase/Diguanyl_cyclase"/>
</dbReference>
<feature type="transmembrane region" description="Helical" evidence="1">
    <location>
        <begin position="62"/>
        <end position="90"/>
    </location>
</feature>
<dbReference type="PROSITE" id="PS50924">
    <property type="entry name" value="MHYT"/>
    <property type="match status" value="1"/>
</dbReference>
<dbReference type="PANTHER" id="PTHR33121:SF71">
    <property type="entry name" value="OXYGEN SENSOR PROTEIN DOSP"/>
    <property type="match status" value="1"/>
</dbReference>
<feature type="transmembrane region" description="Helical" evidence="1">
    <location>
        <begin position="160"/>
        <end position="183"/>
    </location>
</feature>
<feature type="domain" description="EAL" evidence="2">
    <location>
        <begin position="428"/>
        <end position="683"/>
    </location>
</feature>
<evidence type="ECO:0000259" key="3">
    <source>
        <dbReference type="PROSITE" id="PS50924"/>
    </source>
</evidence>
<dbReference type="EMBL" id="RYYR01000008">
    <property type="protein sequence ID" value="RUL54026.1"/>
    <property type="molecule type" value="Genomic_DNA"/>
</dbReference>
<keyword evidence="1" id="KW-1133">Transmembrane helix</keyword>
<comment type="caution">
    <text evidence="4">The sequence shown here is derived from an EMBL/GenBank/DDBJ whole genome shotgun (WGS) entry which is preliminary data.</text>
</comment>
<feature type="transmembrane region" description="Helical" evidence="1">
    <location>
        <begin position="128"/>
        <end position="148"/>
    </location>
</feature>
<dbReference type="Gene3D" id="3.30.70.270">
    <property type="match status" value="1"/>
</dbReference>
<dbReference type="AlphaFoldDB" id="A0A3S0R6Z8"/>
<dbReference type="Pfam" id="PF00563">
    <property type="entry name" value="EAL"/>
    <property type="match status" value="1"/>
</dbReference>
<feature type="transmembrane region" description="Helical" evidence="1">
    <location>
        <begin position="96"/>
        <end position="116"/>
    </location>
</feature>
<dbReference type="InterPro" id="IPR000160">
    <property type="entry name" value="GGDEF_dom"/>
</dbReference>